<evidence type="ECO:0000313" key="13">
    <source>
        <dbReference type="Proteomes" id="UP000660708"/>
    </source>
</evidence>
<protein>
    <recommendedName>
        <fullName evidence="11">TonB C-terminal domain-containing protein</fullName>
    </recommendedName>
</protein>
<name>A0A8I0T6K8_9GAMM</name>
<comment type="similarity">
    <text evidence="2">Belongs to the TonB family.</text>
</comment>
<keyword evidence="9" id="KW-0472">Membrane</keyword>
<evidence type="ECO:0000256" key="8">
    <source>
        <dbReference type="ARBA" id="ARBA00022989"/>
    </source>
</evidence>
<proteinExistence type="inferred from homology"/>
<dbReference type="NCBIfam" id="TIGR01352">
    <property type="entry name" value="tonB_Cterm"/>
    <property type="match status" value="1"/>
</dbReference>
<dbReference type="RefSeq" id="WP_147390140.1">
    <property type="nucleotide sequence ID" value="NZ_AQHF01000034.1"/>
</dbReference>
<dbReference type="Pfam" id="PF03544">
    <property type="entry name" value="TonB_C"/>
    <property type="match status" value="1"/>
</dbReference>
<evidence type="ECO:0000256" key="7">
    <source>
        <dbReference type="ARBA" id="ARBA00022927"/>
    </source>
</evidence>
<gene>
    <name evidence="12" type="ORF">PPEP_b1210</name>
</gene>
<evidence type="ECO:0000256" key="1">
    <source>
        <dbReference type="ARBA" id="ARBA00004383"/>
    </source>
</evidence>
<evidence type="ECO:0000256" key="5">
    <source>
        <dbReference type="ARBA" id="ARBA00022519"/>
    </source>
</evidence>
<dbReference type="InterPro" id="IPR037682">
    <property type="entry name" value="TonB_C"/>
</dbReference>
<keyword evidence="4" id="KW-1003">Cell membrane</keyword>
<accession>A0A8I0T6K8</accession>
<dbReference type="InterPro" id="IPR051045">
    <property type="entry name" value="TonB-dependent_transducer"/>
</dbReference>
<feature type="chain" id="PRO_5034741338" description="TonB C-terminal domain-containing protein" evidence="10">
    <location>
        <begin position="21"/>
        <end position="156"/>
    </location>
</feature>
<dbReference type="SUPFAM" id="SSF74653">
    <property type="entry name" value="TolA/TonB C-terminal domain"/>
    <property type="match status" value="1"/>
</dbReference>
<evidence type="ECO:0000313" key="12">
    <source>
        <dbReference type="EMBL" id="MBE0349245.1"/>
    </source>
</evidence>
<dbReference type="GO" id="GO:0055085">
    <property type="term" value="P:transmembrane transport"/>
    <property type="evidence" value="ECO:0007669"/>
    <property type="project" value="InterPro"/>
</dbReference>
<organism evidence="12 13">
    <name type="scientific">Pseudoalteromonas peptidolytica F12-50-A1</name>
    <dbReference type="NCBI Taxonomy" id="1315280"/>
    <lineage>
        <taxon>Bacteria</taxon>
        <taxon>Pseudomonadati</taxon>
        <taxon>Pseudomonadota</taxon>
        <taxon>Gammaproteobacteria</taxon>
        <taxon>Alteromonadales</taxon>
        <taxon>Pseudoalteromonadaceae</taxon>
        <taxon>Pseudoalteromonas</taxon>
    </lineage>
</organism>
<feature type="domain" description="TonB C-terminal" evidence="11">
    <location>
        <begin position="45"/>
        <end position="141"/>
    </location>
</feature>
<keyword evidence="5" id="KW-0997">Cell inner membrane</keyword>
<dbReference type="PROSITE" id="PS52015">
    <property type="entry name" value="TONB_CTD"/>
    <property type="match status" value="1"/>
</dbReference>
<keyword evidence="6" id="KW-0812">Transmembrane</keyword>
<evidence type="ECO:0000256" key="6">
    <source>
        <dbReference type="ARBA" id="ARBA00022692"/>
    </source>
</evidence>
<dbReference type="AlphaFoldDB" id="A0A8I0T6K8"/>
<dbReference type="InterPro" id="IPR006260">
    <property type="entry name" value="TonB/TolA_C"/>
</dbReference>
<keyword evidence="13" id="KW-1185">Reference proteome</keyword>
<feature type="signal peptide" evidence="10">
    <location>
        <begin position="1"/>
        <end position="20"/>
    </location>
</feature>
<dbReference type="EMBL" id="AQHF01000034">
    <property type="protein sequence ID" value="MBE0349245.1"/>
    <property type="molecule type" value="Genomic_DNA"/>
</dbReference>
<comment type="subcellular location">
    <subcellularLocation>
        <location evidence="1">Cell inner membrane</location>
        <topology evidence="1">Single-pass membrane protein</topology>
        <orientation evidence="1">Periplasmic side</orientation>
    </subcellularLocation>
</comment>
<comment type="caution">
    <text evidence="12">The sequence shown here is derived from an EMBL/GenBank/DDBJ whole genome shotgun (WGS) entry which is preliminary data.</text>
</comment>
<evidence type="ECO:0000256" key="4">
    <source>
        <dbReference type="ARBA" id="ARBA00022475"/>
    </source>
</evidence>
<sequence length="156" mass="17423">MKKISLVALLLLCGCQSNNAATTATEKQAERFQYLDMRHLPMKVQADGYWVQTQRSEPLYPIDAARKGLSGCVTLSIAITPEGKAGGYKVIQSYPEGVFDDAALQAVNKWRWEPEPGNSTRQAILIDTKLEFWVTQGQSNADEAQRVCQFASQLRR</sequence>
<keyword evidence="7" id="KW-0653">Protein transport</keyword>
<dbReference type="PANTHER" id="PTHR33446">
    <property type="entry name" value="PROTEIN TONB-RELATED"/>
    <property type="match status" value="1"/>
</dbReference>
<evidence type="ECO:0000256" key="9">
    <source>
        <dbReference type="ARBA" id="ARBA00023136"/>
    </source>
</evidence>
<dbReference type="GO" id="GO:0015031">
    <property type="term" value="P:protein transport"/>
    <property type="evidence" value="ECO:0007669"/>
    <property type="project" value="UniProtKB-KW"/>
</dbReference>
<dbReference type="PROSITE" id="PS51257">
    <property type="entry name" value="PROKAR_LIPOPROTEIN"/>
    <property type="match status" value="1"/>
</dbReference>
<evidence type="ECO:0000259" key="11">
    <source>
        <dbReference type="PROSITE" id="PS52015"/>
    </source>
</evidence>
<dbReference type="Proteomes" id="UP000660708">
    <property type="component" value="Unassembled WGS sequence"/>
</dbReference>
<dbReference type="GO" id="GO:0005886">
    <property type="term" value="C:plasma membrane"/>
    <property type="evidence" value="ECO:0007669"/>
    <property type="project" value="UniProtKB-SubCell"/>
</dbReference>
<keyword evidence="8" id="KW-1133">Transmembrane helix</keyword>
<dbReference type="Gene3D" id="3.30.2420.10">
    <property type="entry name" value="TonB"/>
    <property type="match status" value="1"/>
</dbReference>
<evidence type="ECO:0000256" key="3">
    <source>
        <dbReference type="ARBA" id="ARBA00022448"/>
    </source>
</evidence>
<evidence type="ECO:0000256" key="2">
    <source>
        <dbReference type="ARBA" id="ARBA00006555"/>
    </source>
</evidence>
<reference evidence="12 13" key="1">
    <citation type="submission" date="2015-06" db="EMBL/GenBank/DDBJ databases">
        <title>Genome sequence of Pseudoalteromonas peptidolytica.</title>
        <authorList>
            <person name="Xie B.-B."/>
            <person name="Rong J.-C."/>
            <person name="Qin Q.-L."/>
            <person name="Zhang Y.-Z."/>
        </authorList>
    </citation>
    <scope>NUCLEOTIDE SEQUENCE [LARGE SCALE GENOMIC DNA]</scope>
    <source>
        <strain evidence="12 13">F12-50-A1</strain>
    </source>
</reference>
<keyword evidence="3" id="KW-0813">Transport</keyword>
<keyword evidence="10" id="KW-0732">Signal</keyword>
<evidence type="ECO:0000256" key="10">
    <source>
        <dbReference type="SAM" id="SignalP"/>
    </source>
</evidence>